<dbReference type="RefSeq" id="WP_213494215.1">
    <property type="nucleotide sequence ID" value="NZ_CP074694.1"/>
</dbReference>
<keyword evidence="2" id="KW-0328">Glycosyltransferase</keyword>
<name>A0A8E6B2R4_9BACT</name>
<evidence type="ECO:0000313" key="2">
    <source>
        <dbReference type="EMBL" id="QVL30344.1"/>
    </source>
</evidence>
<feature type="domain" description="Glycosyl transferase family 1" evidence="1">
    <location>
        <begin position="64"/>
        <end position="117"/>
    </location>
</feature>
<accession>A0A8E6B2R4</accession>
<proteinExistence type="predicted"/>
<dbReference type="PANTHER" id="PTHR46656:SF3">
    <property type="entry name" value="PUTATIVE-RELATED"/>
    <property type="match status" value="1"/>
</dbReference>
<keyword evidence="3" id="KW-1185">Reference proteome</keyword>
<evidence type="ECO:0000313" key="3">
    <source>
        <dbReference type="Proteomes" id="UP000676194"/>
    </source>
</evidence>
<dbReference type="PANTHER" id="PTHR46656">
    <property type="entry name" value="PUTATIVE-RELATED"/>
    <property type="match status" value="1"/>
</dbReference>
<keyword evidence="2" id="KW-0808">Transferase</keyword>
<dbReference type="InterPro" id="IPR001296">
    <property type="entry name" value="Glyco_trans_1"/>
</dbReference>
<gene>
    <name evidence="2" type="ORF">KIH39_15955</name>
</gene>
<dbReference type="Proteomes" id="UP000676194">
    <property type="component" value="Chromosome"/>
</dbReference>
<dbReference type="EC" id="2.4.-.-" evidence="2"/>
<dbReference type="AlphaFoldDB" id="A0A8E6B2R4"/>
<dbReference type="KEGG" id="tsph:KIH39_15955"/>
<dbReference type="SUPFAM" id="SSF53756">
    <property type="entry name" value="UDP-Glycosyltransferase/glycogen phosphorylase"/>
    <property type="match status" value="1"/>
</dbReference>
<dbReference type="EMBL" id="CP074694">
    <property type="protein sequence ID" value="QVL30344.1"/>
    <property type="molecule type" value="Genomic_DNA"/>
</dbReference>
<dbReference type="Pfam" id="PF00534">
    <property type="entry name" value="Glycos_transf_1"/>
    <property type="match status" value="1"/>
</dbReference>
<sequence length="206" mass="23259">MRPEFGSGHLLKAYRTTFSNTDDVCLVVKDVGAESFYRNESFAPLIEELKFDTRAPEILYLNEELSQSELARLYSACDILVHPYRAEGFALPVLEAMACGRPVIVTAGGPTDDFVPNSAGWKIPAKIKYFGSDRVHSDATISRPWWLEPDVDELSKLLRQSFSEVTSHIPQGNASGRIAHSLTWDRSAVIIEDRVRQLRTRFPIRF</sequence>
<reference evidence="2" key="1">
    <citation type="submission" date="2021-05" db="EMBL/GenBank/DDBJ databases">
        <title>Complete genome sequence of the cellulolytic planctomycete Telmatocola sphagniphila SP2T and characterization of the first cellulase from planctomycetes.</title>
        <authorList>
            <person name="Rakitin A.L."/>
            <person name="Beletsky A.V."/>
            <person name="Naumoff D.G."/>
            <person name="Kulichevskaya I.S."/>
            <person name="Mardanov A.V."/>
            <person name="Ravin N.V."/>
            <person name="Dedysh S.N."/>
        </authorList>
    </citation>
    <scope>NUCLEOTIDE SEQUENCE</scope>
    <source>
        <strain evidence="2">SP2T</strain>
    </source>
</reference>
<dbReference type="GO" id="GO:0016757">
    <property type="term" value="F:glycosyltransferase activity"/>
    <property type="evidence" value="ECO:0007669"/>
    <property type="project" value="UniProtKB-KW"/>
</dbReference>
<evidence type="ECO:0000259" key="1">
    <source>
        <dbReference type="Pfam" id="PF00534"/>
    </source>
</evidence>
<organism evidence="2 3">
    <name type="scientific">Telmatocola sphagniphila</name>
    <dbReference type="NCBI Taxonomy" id="1123043"/>
    <lineage>
        <taxon>Bacteria</taxon>
        <taxon>Pseudomonadati</taxon>
        <taxon>Planctomycetota</taxon>
        <taxon>Planctomycetia</taxon>
        <taxon>Gemmatales</taxon>
        <taxon>Gemmataceae</taxon>
    </lineage>
</organism>
<protein>
    <submittedName>
        <fullName evidence="2">Glycosyltransferase</fullName>
        <ecNumber evidence="2">2.4.-.-</ecNumber>
    </submittedName>
</protein>
<dbReference type="Gene3D" id="3.40.50.2000">
    <property type="entry name" value="Glycogen Phosphorylase B"/>
    <property type="match status" value="1"/>
</dbReference>